<reference evidence="9" key="1">
    <citation type="journal article" date="2019" name="Int. J. Syst. Evol. Microbiol.">
        <title>The Global Catalogue of Microorganisms (GCM) 10K type strain sequencing project: providing services to taxonomists for standard genome sequencing and annotation.</title>
        <authorList>
            <consortium name="The Broad Institute Genomics Platform"/>
            <consortium name="The Broad Institute Genome Sequencing Center for Infectious Disease"/>
            <person name="Wu L."/>
            <person name="Ma J."/>
        </authorList>
    </citation>
    <scope>NUCLEOTIDE SEQUENCE [LARGE SCALE GENOMIC DNA]</scope>
    <source>
        <strain evidence="9">JCM 17804</strain>
    </source>
</reference>
<dbReference type="PANTHER" id="PTHR30485:SF2">
    <property type="entry name" value="BLL0597 PROTEIN"/>
    <property type="match status" value="1"/>
</dbReference>
<evidence type="ECO:0000313" key="8">
    <source>
        <dbReference type="EMBL" id="GAA4338779.1"/>
    </source>
</evidence>
<feature type="transmembrane region" description="Helical" evidence="6">
    <location>
        <begin position="76"/>
        <end position="93"/>
    </location>
</feature>
<feature type="transmembrane region" description="Helical" evidence="6">
    <location>
        <begin position="48"/>
        <end position="64"/>
    </location>
</feature>
<dbReference type="InterPro" id="IPR016174">
    <property type="entry name" value="Di-haem_cyt_TM"/>
</dbReference>
<protein>
    <recommendedName>
        <fullName evidence="7">Cytochrome b561 bacterial/Ni-hydrogenase domain-containing protein</fullName>
    </recommendedName>
</protein>
<dbReference type="Gene3D" id="1.20.950.20">
    <property type="entry name" value="Transmembrane di-heme cytochromes, Chain C"/>
    <property type="match status" value="1"/>
</dbReference>
<dbReference type="InterPro" id="IPR051542">
    <property type="entry name" value="Hydrogenase_cytochrome"/>
</dbReference>
<proteinExistence type="predicted"/>
<evidence type="ECO:0000256" key="3">
    <source>
        <dbReference type="ARBA" id="ARBA00022692"/>
    </source>
</evidence>
<evidence type="ECO:0000259" key="7">
    <source>
        <dbReference type="Pfam" id="PF01292"/>
    </source>
</evidence>
<sequence>MDAQTPSPHSLHTDPLPTRAKVPHACGAGAADAGLFDPVLVWDAPTRLVYWLMAACLAGAWATAGEGGWPQIHETLGSTIAGLALFRIAWGFAGTRHARFSSFVKGPRAIARCLRSLRHGWAGRPIGHSPPGAALLIAVLLLALIAGASGWAGARFAPMRWLGDVHEVAAHAMLALAALHIAAAVFGSWRAGDNPLRSIVRGTRLGAPAEAIPSARGGMAWLVLVAVLGFWVFQWRSASDVPAPPVPRAMAVPA</sequence>
<evidence type="ECO:0000313" key="9">
    <source>
        <dbReference type="Proteomes" id="UP001500975"/>
    </source>
</evidence>
<evidence type="ECO:0000256" key="6">
    <source>
        <dbReference type="SAM" id="Phobius"/>
    </source>
</evidence>
<gene>
    <name evidence="8" type="ORF">GCM10023165_17630</name>
</gene>
<dbReference type="SUPFAM" id="SSF81342">
    <property type="entry name" value="Transmembrane di-heme cytochromes"/>
    <property type="match status" value="1"/>
</dbReference>
<feature type="transmembrane region" description="Helical" evidence="6">
    <location>
        <begin position="133"/>
        <end position="156"/>
    </location>
</feature>
<comment type="subcellular location">
    <subcellularLocation>
        <location evidence="1">Cell membrane</location>
        <topology evidence="1">Multi-pass membrane protein</topology>
    </subcellularLocation>
</comment>
<accession>A0ABP8HFT2</accession>
<keyword evidence="4 6" id="KW-1133">Transmembrane helix</keyword>
<dbReference type="Pfam" id="PF01292">
    <property type="entry name" value="Ni_hydr_CYTB"/>
    <property type="match status" value="1"/>
</dbReference>
<feature type="domain" description="Cytochrome b561 bacterial/Ni-hydrogenase" evidence="7">
    <location>
        <begin position="41"/>
        <end position="202"/>
    </location>
</feature>
<dbReference type="RefSeq" id="WP_345537280.1">
    <property type="nucleotide sequence ID" value="NZ_BAABGJ010000014.1"/>
</dbReference>
<dbReference type="EMBL" id="BAABGJ010000014">
    <property type="protein sequence ID" value="GAA4338779.1"/>
    <property type="molecule type" value="Genomic_DNA"/>
</dbReference>
<dbReference type="InterPro" id="IPR011577">
    <property type="entry name" value="Cyt_b561_bac/Ni-Hgenase"/>
</dbReference>
<keyword evidence="3 6" id="KW-0812">Transmembrane</keyword>
<dbReference type="Proteomes" id="UP001500975">
    <property type="component" value="Unassembled WGS sequence"/>
</dbReference>
<organism evidence="8 9">
    <name type="scientific">Variovorax defluvii</name>
    <dbReference type="NCBI Taxonomy" id="913761"/>
    <lineage>
        <taxon>Bacteria</taxon>
        <taxon>Pseudomonadati</taxon>
        <taxon>Pseudomonadota</taxon>
        <taxon>Betaproteobacteria</taxon>
        <taxon>Burkholderiales</taxon>
        <taxon>Comamonadaceae</taxon>
        <taxon>Variovorax</taxon>
    </lineage>
</organism>
<comment type="caution">
    <text evidence="8">The sequence shown here is derived from an EMBL/GenBank/DDBJ whole genome shotgun (WGS) entry which is preliminary data.</text>
</comment>
<feature type="transmembrane region" description="Helical" evidence="6">
    <location>
        <begin position="211"/>
        <end position="233"/>
    </location>
</feature>
<keyword evidence="2" id="KW-1003">Cell membrane</keyword>
<evidence type="ECO:0000256" key="4">
    <source>
        <dbReference type="ARBA" id="ARBA00022989"/>
    </source>
</evidence>
<name>A0ABP8HFT2_9BURK</name>
<keyword evidence="9" id="KW-1185">Reference proteome</keyword>
<dbReference type="PANTHER" id="PTHR30485">
    <property type="entry name" value="NI/FE-HYDROGENASE 1 B-TYPE CYTOCHROME SUBUNIT"/>
    <property type="match status" value="1"/>
</dbReference>
<evidence type="ECO:0000256" key="5">
    <source>
        <dbReference type="ARBA" id="ARBA00023136"/>
    </source>
</evidence>
<keyword evidence="5 6" id="KW-0472">Membrane</keyword>
<evidence type="ECO:0000256" key="2">
    <source>
        <dbReference type="ARBA" id="ARBA00022475"/>
    </source>
</evidence>
<evidence type="ECO:0000256" key="1">
    <source>
        <dbReference type="ARBA" id="ARBA00004651"/>
    </source>
</evidence>
<feature type="transmembrane region" description="Helical" evidence="6">
    <location>
        <begin position="168"/>
        <end position="191"/>
    </location>
</feature>